<evidence type="ECO:0000313" key="3">
    <source>
        <dbReference type="Proteomes" id="UP000326546"/>
    </source>
</evidence>
<feature type="compositionally biased region" description="Polar residues" evidence="1">
    <location>
        <begin position="1"/>
        <end position="11"/>
    </location>
</feature>
<dbReference type="Pfam" id="PF14390">
    <property type="entry name" value="DUF4420"/>
    <property type="match status" value="1"/>
</dbReference>
<dbReference type="EMBL" id="CP044427">
    <property type="protein sequence ID" value="QFG68077.1"/>
    <property type="molecule type" value="Genomic_DNA"/>
</dbReference>
<keyword evidence="3" id="KW-1185">Reference proteome</keyword>
<gene>
    <name evidence="2" type="ORF">FY030_04495</name>
</gene>
<dbReference type="Proteomes" id="UP000326546">
    <property type="component" value="Chromosome"/>
</dbReference>
<accession>A0A5J6V330</accession>
<dbReference type="InterPro" id="IPR025534">
    <property type="entry name" value="DUF4420"/>
</dbReference>
<name>A0A5J6V330_9MICO</name>
<reference evidence="2 3" key="1">
    <citation type="submission" date="2019-09" db="EMBL/GenBank/DDBJ databases">
        <title>Serinicoccus pratensis sp. nov., isolated from meadow soil.</title>
        <authorList>
            <person name="Zhang W."/>
        </authorList>
    </citation>
    <scope>NUCLEOTIDE SEQUENCE [LARGE SCALE GENOMIC DNA]</scope>
    <source>
        <strain evidence="2 3">W204</strain>
    </source>
</reference>
<dbReference type="KEGG" id="serw:FY030_04495"/>
<evidence type="ECO:0000256" key="1">
    <source>
        <dbReference type="SAM" id="MobiDB-lite"/>
    </source>
</evidence>
<proteinExistence type="predicted"/>
<evidence type="ECO:0000313" key="2">
    <source>
        <dbReference type="EMBL" id="QFG68077.1"/>
    </source>
</evidence>
<dbReference type="OrthoDB" id="7871105at2"/>
<dbReference type="AlphaFoldDB" id="A0A5J6V330"/>
<organism evidence="2 3">
    <name type="scientific">Ornithinimicrobium pratense</name>
    <dbReference type="NCBI Taxonomy" id="2593973"/>
    <lineage>
        <taxon>Bacteria</taxon>
        <taxon>Bacillati</taxon>
        <taxon>Actinomycetota</taxon>
        <taxon>Actinomycetes</taxon>
        <taxon>Micrococcales</taxon>
        <taxon>Ornithinimicrobiaceae</taxon>
        <taxon>Ornithinimicrobium</taxon>
    </lineage>
</organism>
<protein>
    <submittedName>
        <fullName evidence="2">PD-(D/E)XK motif protein</fullName>
    </submittedName>
</protein>
<sequence>MSSRTPASRSVSVCPPGAQSSSQPPRRAHSPSERRILMDTYESVLDQILSVPDAPSGLARDIHWLNESQALAVARDQAGRLEVFLPGERLEPRTATVREALQHHDWHRDSGPLLSANRILLPALGHFDQVGSFICTELLRNGAEDDMVQAFSLTEPIIELAIRRLQISEGAMLGLAGELLILNSLVHEADDPQVGTVLQSWAGWHRSQRDFAWNRVGVEVKTTKRVSSSHMVQGVHQVDAIADTDDGPGEGRLLLVSIGLANAAASSNTFSIPMLVDRILDRLSSTGNTALADSLLQHLAAYGSESGFGYDHQTMSRDAPFTDSYATTFCRGYDMSDPAIEVLRHDTVAAHHHVDAQSLRFTINLPAIISGQNPVNGANQIARNILD</sequence>
<feature type="region of interest" description="Disordered" evidence="1">
    <location>
        <begin position="1"/>
        <end position="31"/>
    </location>
</feature>